<evidence type="ECO:0000313" key="5">
    <source>
        <dbReference type="Proteomes" id="UP000694523"/>
    </source>
</evidence>
<dbReference type="AlphaFoldDB" id="A0A8C6THJ5"/>
<dbReference type="PROSITE" id="PS51257">
    <property type="entry name" value="PROKAR_LIPOPROTEIN"/>
    <property type="match status" value="1"/>
</dbReference>
<feature type="transmembrane region" description="Helical" evidence="3">
    <location>
        <begin position="299"/>
        <end position="321"/>
    </location>
</feature>
<feature type="transmembrane region" description="Helical" evidence="3">
    <location>
        <begin position="242"/>
        <end position="264"/>
    </location>
</feature>
<sequence length="412" mass="44413">MDLKKPGMRGAVGPPADVPDGGYGWFIVLSCFTVFVQHHFNTTATAASWVTSITVATIHVASPLASAISARFSPRSVVMIGGLLCSVGVITGSFARNLLELYLTVGFVNGKFGECFNLDTHNDHGGPVLDRRLPLANALSSAGECIFTLVFSPLSQWLIDSYSWRGAMLILGGLQLNLCVCGALLRPMETGKDLKHAKEVEAEEEQRMLQNDSPCLHQADKGAFKSQILPYLDFTLIANADFMMYSMFGLFATLGFFVPALFLVPFARTLMSISSVHLLVVTVILLGVVLLLFPLASSYVELAACSAAFGLAFGGTMAILFTVLAEVVGAHRLGSALGFFMLIRSFGGFFIDQMGDYGAGFFMAGAALIFSVFFLILLEVKSKRLSSNKRGKPKTKTASSHKAEEEAEVARR</sequence>
<evidence type="ECO:0000313" key="4">
    <source>
        <dbReference type="Ensembl" id="ENSNMLP00000019618.1"/>
    </source>
</evidence>
<keyword evidence="3" id="KW-0472">Membrane</keyword>
<feature type="transmembrane region" description="Helical" evidence="3">
    <location>
        <begin position="357"/>
        <end position="380"/>
    </location>
</feature>
<name>A0A8C6THJ5_9GOBI</name>
<reference evidence="4" key="2">
    <citation type="submission" date="2025-09" db="UniProtKB">
        <authorList>
            <consortium name="Ensembl"/>
        </authorList>
    </citation>
    <scope>IDENTIFICATION</scope>
</reference>
<dbReference type="GO" id="GO:0008028">
    <property type="term" value="F:monocarboxylic acid transmembrane transporter activity"/>
    <property type="evidence" value="ECO:0007669"/>
    <property type="project" value="TreeGrafter"/>
</dbReference>
<accession>A0A8C6THJ5</accession>
<feature type="transmembrane region" description="Helical" evidence="3">
    <location>
        <begin position="21"/>
        <end position="40"/>
    </location>
</feature>
<feature type="region of interest" description="Disordered" evidence="2">
    <location>
        <begin position="386"/>
        <end position="412"/>
    </location>
</feature>
<dbReference type="Ensembl" id="ENSNMLT00000022042.1">
    <property type="protein sequence ID" value="ENSNMLP00000019618.1"/>
    <property type="gene ID" value="ENSNMLG00000012877.1"/>
</dbReference>
<dbReference type="InterPro" id="IPR036259">
    <property type="entry name" value="MFS_trans_sf"/>
</dbReference>
<dbReference type="PANTHER" id="PTHR11360:SF255">
    <property type="entry name" value="MONOCARBOXYLATE TRANSPORTER 2"/>
    <property type="match status" value="1"/>
</dbReference>
<dbReference type="PANTHER" id="PTHR11360">
    <property type="entry name" value="MONOCARBOXYLATE TRANSPORTER"/>
    <property type="match status" value="1"/>
</dbReference>
<evidence type="ECO:0000256" key="2">
    <source>
        <dbReference type="SAM" id="MobiDB-lite"/>
    </source>
</evidence>
<protein>
    <submittedName>
        <fullName evidence="4">Si:dkey-246g23.4</fullName>
    </submittedName>
</protein>
<feature type="transmembrane region" description="Helical" evidence="3">
    <location>
        <begin position="46"/>
        <end position="65"/>
    </location>
</feature>
<feature type="compositionally biased region" description="Basic and acidic residues" evidence="2">
    <location>
        <begin position="401"/>
        <end position="412"/>
    </location>
</feature>
<organism evidence="4 5">
    <name type="scientific">Neogobius melanostomus</name>
    <name type="common">round goby</name>
    <dbReference type="NCBI Taxonomy" id="47308"/>
    <lineage>
        <taxon>Eukaryota</taxon>
        <taxon>Metazoa</taxon>
        <taxon>Chordata</taxon>
        <taxon>Craniata</taxon>
        <taxon>Vertebrata</taxon>
        <taxon>Euteleostomi</taxon>
        <taxon>Actinopterygii</taxon>
        <taxon>Neopterygii</taxon>
        <taxon>Teleostei</taxon>
        <taxon>Neoteleostei</taxon>
        <taxon>Acanthomorphata</taxon>
        <taxon>Gobiaria</taxon>
        <taxon>Gobiiformes</taxon>
        <taxon>Gobioidei</taxon>
        <taxon>Gobiidae</taxon>
        <taxon>Benthophilinae</taxon>
        <taxon>Neogobiini</taxon>
        <taxon>Neogobius</taxon>
    </lineage>
</organism>
<feature type="transmembrane region" description="Helical" evidence="3">
    <location>
        <begin position="276"/>
        <end position="293"/>
    </location>
</feature>
<dbReference type="GO" id="GO:0016020">
    <property type="term" value="C:membrane"/>
    <property type="evidence" value="ECO:0007669"/>
    <property type="project" value="UniProtKB-SubCell"/>
</dbReference>
<proteinExistence type="predicted"/>
<dbReference type="Proteomes" id="UP000694523">
    <property type="component" value="Unplaced"/>
</dbReference>
<comment type="subcellular location">
    <subcellularLocation>
        <location evidence="1">Membrane</location>
        <topology evidence="1">Multi-pass membrane protein</topology>
    </subcellularLocation>
</comment>
<dbReference type="InterPro" id="IPR050327">
    <property type="entry name" value="Proton-linked_MCT"/>
</dbReference>
<dbReference type="Gene3D" id="1.20.1250.20">
    <property type="entry name" value="MFS general substrate transporter like domains"/>
    <property type="match status" value="1"/>
</dbReference>
<dbReference type="InterPro" id="IPR011701">
    <property type="entry name" value="MFS"/>
</dbReference>
<evidence type="ECO:0000256" key="1">
    <source>
        <dbReference type="ARBA" id="ARBA00004141"/>
    </source>
</evidence>
<dbReference type="Pfam" id="PF07690">
    <property type="entry name" value="MFS_1"/>
    <property type="match status" value="1"/>
</dbReference>
<keyword evidence="3" id="KW-1133">Transmembrane helix</keyword>
<keyword evidence="5" id="KW-1185">Reference proteome</keyword>
<keyword evidence="3" id="KW-0812">Transmembrane</keyword>
<feature type="compositionally biased region" description="Basic residues" evidence="2">
    <location>
        <begin position="386"/>
        <end position="395"/>
    </location>
</feature>
<feature type="transmembrane region" description="Helical" evidence="3">
    <location>
        <begin position="77"/>
        <end position="95"/>
    </location>
</feature>
<feature type="transmembrane region" description="Helical" evidence="3">
    <location>
        <begin position="166"/>
        <end position="185"/>
    </location>
</feature>
<dbReference type="SUPFAM" id="SSF103473">
    <property type="entry name" value="MFS general substrate transporter"/>
    <property type="match status" value="1"/>
</dbReference>
<evidence type="ECO:0000256" key="3">
    <source>
        <dbReference type="SAM" id="Phobius"/>
    </source>
</evidence>
<reference evidence="4" key="1">
    <citation type="submission" date="2025-08" db="UniProtKB">
        <authorList>
            <consortium name="Ensembl"/>
        </authorList>
    </citation>
    <scope>IDENTIFICATION</scope>
</reference>